<name>A0A177NDR8_9GAMM</name>
<dbReference type="STRING" id="702114.A1355_10295"/>
<gene>
    <name evidence="1" type="ORF">A1355_10295</name>
</gene>
<reference evidence="2" key="1">
    <citation type="submission" date="2016-03" db="EMBL/GenBank/DDBJ databases">
        <authorList>
            <person name="Heylen K."/>
            <person name="De Vos P."/>
            <person name="Vekeman B."/>
        </authorList>
    </citation>
    <scope>NUCLEOTIDE SEQUENCE [LARGE SCALE GENOMIC DNA]</scope>
    <source>
        <strain evidence="2">R-45383</strain>
    </source>
</reference>
<keyword evidence="2" id="KW-1185">Reference proteome</keyword>
<comment type="caution">
    <text evidence="1">The sequence shown here is derived from an EMBL/GenBank/DDBJ whole genome shotgun (WGS) entry which is preliminary data.</text>
</comment>
<dbReference type="Proteomes" id="UP000077628">
    <property type="component" value="Unassembled WGS sequence"/>
</dbReference>
<accession>A0A177NDR8</accession>
<dbReference type="AlphaFoldDB" id="A0A177NDR8"/>
<protein>
    <submittedName>
        <fullName evidence="1">Uncharacterized protein</fullName>
    </submittedName>
</protein>
<proteinExistence type="predicted"/>
<organism evidence="1 2">
    <name type="scientific">Methylomonas koyamae</name>
    <dbReference type="NCBI Taxonomy" id="702114"/>
    <lineage>
        <taxon>Bacteria</taxon>
        <taxon>Pseudomonadati</taxon>
        <taxon>Pseudomonadota</taxon>
        <taxon>Gammaproteobacteria</taxon>
        <taxon>Methylococcales</taxon>
        <taxon>Methylococcaceae</taxon>
        <taxon>Methylomonas</taxon>
    </lineage>
</organism>
<evidence type="ECO:0000313" key="1">
    <source>
        <dbReference type="EMBL" id="OAI15991.1"/>
    </source>
</evidence>
<dbReference type="RefSeq" id="WP_064030506.1">
    <property type="nucleotide sequence ID" value="NZ_LUUK01000189.1"/>
</dbReference>
<sequence>MLQSDFGLETARTVIAAESEFWSDARLAAFGIDPDGEQALNVLVFAVRKQPADLLGHLRRIYRCYRSDLSEQLFAALLDLTIILGGRGSALRARLLAACRGKLSAAQAAALLKPGTRVANRYTLFTDGMLGSSDLVQQVRRTDTQYDYLALANDFIEYSQLSQAIEALETGLIQQPEREDLQNSLLELYRSTKNAERFRRQYRALSDAGVALVDGWRQVAVYFDGISS</sequence>
<evidence type="ECO:0000313" key="2">
    <source>
        <dbReference type="Proteomes" id="UP000077628"/>
    </source>
</evidence>
<dbReference type="EMBL" id="LUUK01000189">
    <property type="protein sequence ID" value="OAI15991.1"/>
    <property type="molecule type" value="Genomic_DNA"/>
</dbReference>
<dbReference type="OrthoDB" id="9181290at2"/>